<dbReference type="AlphaFoldDB" id="A0AAJ8B065"/>
<feature type="region of interest" description="Disordered" evidence="3">
    <location>
        <begin position="1"/>
        <end position="43"/>
    </location>
</feature>
<feature type="coiled-coil region" evidence="2">
    <location>
        <begin position="242"/>
        <end position="283"/>
    </location>
</feature>
<protein>
    <submittedName>
        <fullName evidence="5">LOW QUALITY PROTEIN: TNFAIP3-interacting protein 1</fullName>
    </submittedName>
</protein>
<evidence type="ECO:0000256" key="2">
    <source>
        <dbReference type="SAM" id="Coils"/>
    </source>
</evidence>
<feature type="compositionally biased region" description="Polar residues" evidence="3">
    <location>
        <begin position="1"/>
        <end position="12"/>
    </location>
</feature>
<evidence type="ECO:0000313" key="5">
    <source>
        <dbReference type="RefSeq" id="XP_050922822.1"/>
    </source>
</evidence>
<name>A0AAJ8B065_LATCA</name>
<dbReference type="Gene3D" id="1.20.5.990">
    <property type="entry name" value="Nemo cc2-lz domain - 1d5 darpin complex"/>
    <property type="match status" value="1"/>
</dbReference>
<dbReference type="Proteomes" id="UP000694890">
    <property type="component" value="Linkage group LG24"/>
</dbReference>
<accession>A0AAJ8B065</accession>
<proteinExistence type="predicted"/>
<feature type="coiled-coil region" evidence="2">
    <location>
        <begin position="175"/>
        <end position="209"/>
    </location>
</feature>
<reference evidence="5" key="1">
    <citation type="submission" date="2025-08" db="UniProtKB">
        <authorList>
            <consortium name="RefSeq"/>
        </authorList>
    </citation>
    <scope>IDENTIFICATION</scope>
    <source>
        <tissue evidence="5">Brain</tissue>
    </source>
</reference>
<dbReference type="KEGG" id="lcf:108899987"/>
<organism evidence="4 5">
    <name type="scientific">Lates calcarifer</name>
    <name type="common">Barramundi</name>
    <name type="synonym">Holocentrus calcarifer</name>
    <dbReference type="NCBI Taxonomy" id="8187"/>
    <lineage>
        <taxon>Eukaryota</taxon>
        <taxon>Metazoa</taxon>
        <taxon>Chordata</taxon>
        <taxon>Craniata</taxon>
        <taxon>Vertebrata</taxon>
        <taxon>Euteleostomi</taxon>
        <taxon>Actinopterygii</taxon>
        <taxon>Neopterygii</taxon>
        <taxon>Teleostei</taxon>
        <taxon>Neoteleostei</taxon>
        <taxon>Acanthomorphata</taxon>
        <taxon>Carangaria</taxon>
        <taxon>Carangaria incertae sedis</taxon>
        <taxon>Centropomidae</taxon>
        <taxon>Lates</taxon>
    </lineage>
</organism>
<dbReference type="PANTHER" id="PTHR31882">
    <property type="entry name" value="TNFAIP3-INTERACTING PROTEIN COILED COIL FAMILY MEMBER"/>
    <property type="match status" value="1"/>
</dbReference>
<dbReference type="GO" id="GO:0043122">
    <property type="term" value="P:regulation of canonical NF-kappaB signal transduction"/>
    <property type="evidence" value="ECO:0007669"/>
    <property type="project" value="UniProtKB-ARBA"/>
</dbReference>
<gene>
    <name evidence="5" type="primary">LOC108899987</name>
</gene>
<dbReference type="GO" id="GO:0005737">
    <property type="term" value="C:cytoplasm"/>
    <property type="evidence" value="ECO:0007669"/>
    <property type="project" value="UniProtKB-ARBA"/>
</dbReference>
<dbReference type="RefSeq" id="XP_050922822.1">
    <property type="nucleotide sequence ID" value="XM_051066865.1"/>
</dbReference>
<keyword evidence="1 2" id="KW-0175">Coiled coil</keyword>
<dbReference type="GO" id="GO:0006357">
    <property type="term" value="P:regulation of transcription by RNA polymerase II"/>
    <property type="evidence" value="ECO:0007669"/>
    <property type="project" value="TreeGrafter"/>
</dbReference>
<evidence type="ECO:0000313" key="4">
    <source>
        <dbReference type="Proteomes" id="UP000694890"/>
    </source>
</evidence>
<dbReference type="GO" id="GO:0071222">
    <property type="term" value="P:cellular response to lipopolysaccharide"/>
    <property type="evidence" value="ECO:0007669"/>
    <property type="project" value="TreeGrafter"/>
</dbReference>
<evidence type="ECO:0000256" key="1">
    <source>
        <dbReference type="ARBA" id="ARBA00023054"/>
    </source>
</evidence>
<evidence type="ECO:0000256" key="3">
    <source>
        <dbReference type="SAM" id="MobiDB-lite"/>
    </source>
</evidence>
<dbReference type="PANTHER" id="PTHR31882:SF2">
    <property type="entry name" value="TNFAIP3-INTERACTING PROTEIN 3"/>
    <property type="match status" value="1"/>
</dbReference>
<sequence>MSTTPQNYTMSLHKNPMDRPAADRAQTSEPVPTDNKQPHRLYPSLPNVDSYDVFVPARSIAEKLHTAAVSHPESLLEDTQSEVCAANGDVRLKAQILILEEQRQELISINEKWAKEYRTMVRFYKEKVRDLKALLQQNHSHFEEETREEGEKPVTYYKKLKFKTTKDKDSKWADNGDVNSELLQAEMEAQELRAQNSTLTRRGQHQQEEIKRLNKALEEALHMTQPLGVSSETLQDLWKHQAEVYKEDFLKERKDREKLKEKYLELENQYRKVRSELRVLKSQVTWTQPPQPVLECICTNQGKHQHWEVRPVNQHHAQLQRR</sequence>
<dbReference type="GeneID" id="108899987"/>